<organism evidence="1">
    <name type="scientific">Aeromonas hydrophila</name>
    <dbReference type="NCBI Taxonomy" id="644"/>
    <lineage>
        <taxon>Bacteria</taxon>
        <taxon>Pseudomonadati</taxon>
        <taxon>Pseudomonadota</taxon>
        <taxon>Gammaproteobacteria</taxon>
        <taxon>Aeromonadales</taxon>
        <taxon>Aeromonadaceae</taxon>
        <taxon>Aeromonas</taxon>
    </lineage>
</organism>
<geneLocation type="plasmid" evidence="1">
    <name>pR148</name>
</geneLocation>
<accession>K4NCD8</accession>
<dbReference type="AlphaFoldDB" id="K4NCD8"/>
<name>K4NCD8_AERHY</name>
<keyword evidence="1" id="KW-0614">Plasmid</keyword>
<reference evidence="1" key="2">
    <citation type="journal article" date="2013" name="Antimicrob. Agents Chemother.">
        <title>Comparative Sequence Analysis of a Multidrug-Resistant Plasmid from Aeromonas hydrophila.</title>
        <authorList>
            <person name="Del Castillo C.S."/>
            <person name="Hikima J."/>
            <person name="Jang H.B."/>
            <person name="Nho S.W."/>
            <person name="Jung T.S."/>
            <person name="Wongtavatchai J."/>
            <person name="Kondo H."/>
            <person name="Hirono I."/>
            <person name="Takeyama H."/>
            <person name="Aoki T."/>
        </authorList>
    </citation>
    <scope>NUCLEOTIDE SEQUENCE</scope>
    <source>
        <plasmid evidence="1">pR148</plasmid>
    </source>
</reference>
<proteinExistence type="predicted"/>
<evidence type="ECO:0000313" key="1">
    <source>
        <dbReference type="EMBL" id="AFV41116.1"/>
    </source>
</evidence>
<dbReference type="PROSITE" id="PS51257">
    <property type="entry name" value="PROKAR_LIPOPROTEIN"/>
    <property type="match status" value="1"/>
</dbReference>
<sequence length="28" mass="3405">MHPKRAITAFYPFRWLSYSLFIVSACWL</sequence>
<protein>
    <submittedName>
        <fullName evidence="1">Uncharacterized protein</fullName>
    </submittedName>
</protein>
<reference evidence="1" key="1">
    <citation type="submission" date="2012-06" db="EMBL/GenBank/DDBJ databases">
        <authorList>
            <person name="del Castillo C.S."/>
            <person name="Hikima J.-i."/>
            <person name="Jang H.-B."/>
            <person name="Nho S.-W."/>
            <person name="Jung T.-S."/>
            <person name="Wongtavatchai J."/>
            <person name="Kondo H."/>
            <person name="Hirono I."/>
            <person name="Takeyama H."/>
            <person name="Aoki T."/>
        </authorList>
    </citation>
    <scope>NUCLEOTIDE SEQUENCE</scope>
    <source>
        <plasmid evidence="1">pR148</plasmid>
    </source>
</reference>
<dbReference type="EMBL" id="JX141473">
    <property type="protein sequence ID" value="AFV41116.1"/>
    <property type="molecule type" value="Genomic_DNA"/>
</dbReference>